<dbReference type="Gene3D" id="3.30.70.100">
    <property type="match status" value="1"/>
</dbReference>
<dbReference type="InterPro" id="IPR006121">
    <property type="entry name" value="HMA_dom"/>
</dbReference>
<keyword evidence="1" id="KW-0479">Metal-binding</keyword>
<evidence type="ECO:0000313" key="3">
    <source>
        <dbReference type="EMBL" id="GBF92908.1"/>
    </source>
</evidence>
<protein>
    <submittedName>
        <fullName evidence="3">Copper transport protein ATX1-like</fullName>
    </submittedName>
</protein>
<dbReference type="FunFam" id="3.30.70.100:FF:000008">
    <property type="entry name" value="Copper transport protein ATOX1"/>
    <property type="match status" value="1"/>
</dbReference>
<dbReference type="InterPro" id="IPR036163">
    <property type="entry name" value="HMA_dom_sf"/>
</dbReference>
<dbReference type="PANTHER" id="PTHR22814:SF287">
    <property type="entry name" value="COPPER TRANSPORT PROTEIN ATX1"/>
    <property type="match status" value="1"/>
</dbReference>
<evidence type="ECO:0000256" key="1">
    <source>
        <dbReference type="ARBA" id="ARBA00022723"/>
    </source>
</evidence>
<dbReference type="Pfam" id="PF00403">
    <property type="entry name" value="HMA"/>
    <property type="match status" value="1"/>
</dbReference>
<dbReference type="OrthoDB" id="689350at2759"/>
<accession>A0A2V0NZ43</accession>
<dbReference type="SUPFAM" id="SSF55008">
    <property type="entry name" value="HMA, heavy metal-associated domain"/>
    <property type="match status" value="1"/>
</dbReference>
<name>A0A2V0NZ43_9CHLO</name>
<gene>
    <name evidence="3" type="ORF">Rsub_05744</name>
</gene>
<dbReference type="EMBL" id="BDRX01000036">
    <property type="protein sequence ID" value="GBF92908.1"/>
    <property type="molecule type" value="Genomic_DNA"/>
</dbReference>
<reference evidence="3 4" key="1">
    <citation type="journal article" date="2018" name="Sci. Rep.">
        <title>Raphidocelis subcapitata (=Pseudokirchneriella subcapitata) provides an insight into genome evolution and environmental adaptations in the Sphaeropleales.</title>
        <authorList>
            <person name="Suzuki S."/>
            <person name="Yamaguchi H."/>
            <person name="Nakajima N."/>
            <person name="Kawachi M."/>
        </authorList>
    </citation>
    <scope>NUCLEOTIDE SEQUENCE [LARGE SCALE GENOMIC DNA]</scope>
    <source>
        <strain evidence="3 4">NIES-35</strain>
    </source>
</reference>
<proteinExistence type="predicted"/>
<dbReference type="CDD" id="cd00371">
    <property type="entry name" value="HMA"/>
    <property type="match status" value="1"/>
</dbReference>
<sequence length="68" mass="7323">MTTEVVLNVEMACSGCSGAVERVLKKMAGVQTFDVSLEKQRVVVRGDVTPEAVLETVRKTGKKAELAK</sequence>
<dbReference type="STRING" id="307507.A0A2V0NZ43"/>
<evidence type="ECO:0000259" key="2">
    <source>
        <dbReference type="PROSITE" id="PS50846"/>
    </source>
</evidence>
<feature type="domain" description="HMA" evidence="2">
    <location>
        <begin position="2"/>
        <end position="65"/>
    </location>
</feature>
<dbReference type="InParanoid" id="A0A2V0NZ43"/>
<evidence type="ECO:0000313" key="4">
    <source>
        <dbReference type="Proteomes" id="UP000247498"/>
    </source>
</evidence>
<dbReference type="AlphaFoldDB" id="A0A2V0NZ43"/>
<keyword evidence="4" id="KW-1185">Reference proteome</keyword>
<comment type="caution">
    <text evidence="3">The sequence shown here is derived from an EMBL/GenBank/DDBJ whole genome shotgun (WGS) entry which is preliminary data.</text>
</comment>
<dbReference type="FunCoup" id="A0A2V0NZ43">
    <property type="interactions" value="1517"/>
</dbReference>
<dbReference type="PROSITE" id="PS01047">
    <property type="entry name" value="HMA_1"/>
    <property type="match status" value="1"/>
</dbReference>
<dbReference type="GO" id="GO:0046872">
    <property type="term" value="F:metal ion binding"/>
    <property type="evidence" value="ECO:0007669"/>
    <property type="project" value="UniProtKB-KW"/>
</dbReference>
<organism evidence="3 4">
    <name type="scientific">Raphidocelis subcapitata</name>
    <dbReference type="NCBI Taxonomy" id="307507"/>
    <lineage>
        <taxon>Eukaryota</taxon>
        <taxon>Viridiplantae</taxon>
        <taxon>Chlorophyta</taxon>
        <taxon>core chlorophytes</taxon>
        <taxon>Chlorophyceae</taxon>
        <taxon>CS clade</taxon>
        <taxon>Sphaeropleales</taxon>
        <taxon>Selenastraceae</taxon>
        <taxon>Raphidocelis</taxon>
    </lineage>
</organism>
<dbReference type="PANTHER" id="PTHR22814">
    <property type="entry name" value="COPPER TRANSPORT PROTEIN ATOX1-RELATED"/>
    <property type="match status" value="1"/>
</dbReference>
<dbReference type="InterPro" id="IPR017969">
    <property type="entry name" value="Heavy-metal-associated_CS"/>
</dbReference>
<dbReference type="PROSITE" id="PS50846">
    <property type="entry name" value="HMA_2"/>
    <property type="match status" value="1"/>
</dbReference>
<dbReference type="Proteomes" id="UP000247498">
    <property type="component" value="Unassembled WGS sequence"/>
</dbReference>